<proteinExistence type="predicted"/>
<accession>A0A1B9FVX9</accession>
<evidence type="ECO:0008006" key="2">
    <source>
        <dbReference type="Google" id="ProtNLM"/>
    </source>
</evidence>
<dbReference type="EMBL" id="KI894024">
    <property type="protein sequence ID" value="OCF22924.1"/>
    <property type="molecule type" value="Genomic_DNA"/>
</dbReference>
<organism evidence="1">
    <name type="scientific">Kwoniella bestiolae CBS 10118</name>
    <dbReference type="NCBI Taxonomy" id="1296100"/>
    <lineage>
        <taxon>Eukaryota</taxon>
        <taxon>Fungi</taxon>
        <taxon>Dikarya</taxon>
        <taxon>Basidiomycota</taxon>
        <taxon>Agaricomycotina</taxon>
        <taxon>Tremellomycetes</taxon>
        <taxon>Tremellales</taxon>
        <taxon>Cryptococcaceae</taxon>
        <taxon>Kwoniella</taxon>
    </lineage>
</organism>
<reference evidence="1" key="1">
    <citation type="submission" date="2013-07" db="EMBL/GenBank/DDBJ databases">
        <title>The Genome Sequence of Cryptococcus bestiolae CBS10118.</title>
        <authorList>
            <consortium name="The Broad Institute Genome Sequencing Platform"/>
            <person name="Cuomo C."/>
            <person name="Litvintseva A."/>
            <person name="Chen Y."/>
            <person name="Heitman J."/>
            <person name="Sun S."/>
            <person name="Springer D."/>
            <person name="Dromer F."/>
            <person name="Young S.K."/>
            <person name="Zeng Q."/>
            <person name="Gargeya S."/>
            <person name="Fitzgerald M."/>
            <person name="Abouelleil A."/>
            <person name="Alvarado L."/>
            <person name="Berlin A.M."/>
            <person name="Chapman S.B."/>
            <person name="Dewar J."/>
            <person name="Goldberg J."/>
            <person name="Griggs A."/>
            <person name="Gujja S."/>
            <person name="Hansen M."/>
            <person name="Howarth C."/>
            <person name="Imamovic A."/>
            <person name="Larimer J."/>
            <person name="McCowan C."/>
            <person name="Murphy C."/>
            <person name="Pearson M."/>
            <person name="Priest M."/>
            <person name="Roberts A."/>
            <person name="Saif S."/>
            <person name="Shea T."/>
            <person name="Sykes S."/>
            <person name="Wortman J."/>
            <person name="Nusbaum C."/>
            <person name="Birren B."/>
        </authorList>
    </citation>
    <scope>NUCLEOTIDE SEQUENCE [LARGE SCALE GENOMIC DNA]</scope>
    <source>
        <strain evidence="1">CBS 10118</strain>
    </source>
</reference>
<sequence length="308" mass="33792">MTTSATPSPSRSFVAFGNNTCSNLDPTCCSIIREPTDLTAKYNCEDICWSSWTCTIGKSDSRLVNEIDHTLIGPADPLKIWGSDPLVVDNLPTTIDYSSRVIGFERPLAFLLENGQVKTIEQEVSRTTWDEVVMTGLGIVYACKDSQLYRFESLHALMRNDASFGPIRGLPPRPLKLYSTESRAVVLVNGQTQLLYEIIDVKSLPPKLVKTKDPVQLKYIDELEASGDLSVVVGSANRIGVVTELGTAYVLPPKGDIETISFDDEEVRLMGIGANFEIVVTDKHVHVRGSSESECLQSSAKSQINSDS</sequence>
<name>A0A1B9FVX9_9TREE</name>
<dbReference type="OrthoDB" id="5370059at2759"/>
<dbReference type="AlphaFoldDB" id="A0A1B9FVX9"/>
<reference evidence="1" key="2">
    <citation type="submission" date="2014-01" db="EMBL/GenBank/DDBJ databases">
        <title>Evolution of pathogenesis and genome organization in the Tremellales.</title>
        <authorList>
            <person name="Cuomo C."/>
            <person name="Litvintseva A."/>
            <person name="Heitman J."/>
            <person name="Chen Y."/>
            <person name="Sun S."/>
            <person name="Springer D."/>
            <person name="Dromer F."/>
            <person name="Young S."/>
            <person name="Zeng Q."/>
            <person name="Chapman S."/>
            <person name="Gujja S."/>
            <person name="Saif S."/>
            <person name="Birren B."/>
        </authorList>
    </citation>
    <scope>NUCLEOTIDE SEQUENCE</scope>
    <source>
        <strain evidence="1">CBS 10118</strain>
    </source>
</reference>
<gene>
    <name evidence="1" type="ORF">I302_07274</name>
</gene>
<protein>
    <recommendedName>
        <fullName evidence="2">CNH domain-containing protein</fullName>
    </recommendedName>
</protein>
<dbReference type="VEuPathDB" id="FungiDB:I302_07274"/>
<evidence type="ECO:0000313" key="1">
    <source>
        <dbReference type="EMBL" id="OCF22924.1"/>
    </source>
</evidence>